<evidence type="ECO:0000313" key="2">
    <source>
        <dbReference type="Proteomes" id="UP000093514"/>
    </source>
</evidence>
<accession>A0A1C0A8R5</accession>
<dbReference type="AlphaFoldDB" id="A0A1C0A8R5"/>
<proteinExistence type="predicted"/>
<gene>
    <name evidence="1" type="ORF">U472_11545</name>
</gene>
<dbReference type="Proteomes" id="UP000093514">
    <property type="component" value="Unassembled WGS sequence"/>
</dbReference>
<keyword evidence="2" id="KW-1185">Reference proteome</keyword>
<reference evidence="2" key="1">
    <citation type="submission" date="2016-07" db="EMBL/GenBank/DDBJ databases">
        <authorList>
            <person name="Florea S."/>
            <person name="Webb J.S."/>
            <person name="Jaromczyk J."/>
            <person name="Schardl C.L."/>
        </authorList>
    </citation>
    <scope>NUCLEOTIDE SEQUENCE [LARGE SCALE GENOMIC DNA]</scope>
    <source>
        <strain evidence="2">Z6</strain>
    </source>
</reference>
<dbReference type="EMBL" id="LWDV01000009">
    <property type="protein sequence ID" value="OCL26611.1"/>
    <property type="molecule type" value="Genomic_DNA"/>
</dbReference>
<protein>
    <submittedName>
        <fullName evidence="1">Uncharacterized protein</fullName>
    </submittedName>
</protein>
<organism evidence="1 2">
    <name type="scientific">Orenia metallireducens</name>
    <dbReference type="NCBI Taxonomy" id="1413210"/>
    <lineage>
        <taxon>Bacteria</taxon>
        <taxon>Bacillati</taxon>
        <taxon>Bacillota</taxon>
        <taxon>Clostridia</taxon>
        <taxon>Halanaerobiales</taxon>
        <taxon>Halobacteroidaceae</taxon>
        <taxon>Orenia</taxon>
    </lineage>
</organism>
<dbReference type="OrthoDB" id="583051at2"/>
<evidence type="ECO:0000313" key="1">
    <source>
        <dbReference type="EMBL" id="OCL26611.1"/>
    </source>
</evidence>
<comment type="caution">
    <text evidence="1">The sequence shown here is derived from an EMBL/GenBank/DDBJ whole genome shotgun (WGS) entry which is preliminary data.</text>
</comment>
<name>A0A1C0A8R5_9FIRM</name>
<reference evidence="1 2" key="2">
    <citation type="submission" date="2016-08" db="EMBL/GenBank/DDBJ databases">
        <title>Orenia metallireducens sp. nov. strain Z6, a Novel Metal-reducing Firmicute from the Deep Subsurface.</title>
        <authorList>
            <person name="Maxim B.I."/>
            <person name="Kenneth K."/>
            <person name="Flynn T.M."/>
            <person name="Oloughlin E.J."/>
            <person name="Locke R.A."/>
            <person name="Weber J.R."/>
            <person name="Egan S.M."/>
            <person name="Mackie R.I."/>
            <person name="Cann I.K."/>
        </authorList>
    </citation>
    <scope>NUCLEOTIDE SEQUENCE [LARGE SCALE GENOMIC DNA]</scope>
    <source>
        <strain evidence="1 2">Z6</strain>
    </source>
</reference>
<sequence>MNQMAIAFSKLQSQLNKGCEYKDCFYSNCSSKVINAHSIQNNKILNKISDDGDVLGIKVKINKFGFPKPTLERIGRKKASTFLGFCNEHDTNIFKPIELYDYKIGNKEQEFLFAYRALAKEYNTKRTVKNLYEKMLSLSKEELIDLRKFCGIPIDIGLNDYKKHLKLISRGTNESIEKLESLKIPMNINLGKDKFYKIESKVIELPEEYHIAVSSLFFIEWDVEGNLINDLIYYKNIKPIFLTIFPQNQKTFIIMSYLQQHKNYFEFIDNQILNRALEKQKVIVSNMVTLYVENVYLSPIKWESLSEKEKRDYLKLYDMSLFSKPNSLLVDPKMDIFI</sequence>
<dbReference type="RefSeq" id="WP_068718613.1">
    <property type="nucleotide sequence ID" value="NZ_LWDV01000009.1"/>
</dbReference>